<feature type="transmembrane region" description="Helical" evidence="2">
    <location>
        <begin position="112"/>
        <end position="132"/>
    </location>
</feature>
<dbReference type="AlphaFoldDB" id="A0A9P7ZCK2"/>
<comment type="caution">
    <text evidence="4">The sequence shown here is derived from an EMBL/GenBank/DDBJ whole genome shotgun (WGS) entry which is preliminary data.</text>
</comment>
<feature type="domain" description="Rhodopsin" evidence="3">
    <location>
        <begin position="4"/>
        <end position="173"/>
    </location>
</feature>
<dbReference type="Proteomes" id="UP000887229">
    <property type="component" value="Unassembled WGS sequence"/>
</dbReference>
<dbReference type="Pfam" id="PF20684">
    <property type="entry name" value="Fung_rhodopsin"/>
    <property type="match status" value="1"/>
</dbReference>
<dbReference type="OrthoDB" id="3918601at2759"/>
<sequence length="232" mass="24916">MALCLLILSLTKCSILALVLRIIGTRTGKSRSFCVGLTCLSAIWGIGSAVGILVNCRGDTALTPKNLEQCPSQNSRWAAITAIDIATEVMSWFLVVLLSSTVAMSFKRNCQVVLAFSFRLPLIILSAIHYVHVTRYPPSAEPQFAATNSILSLQVMVLWSFISATLPNLKNFMKPFSIGMGLPVTFDITGYGSGNIAREPGLNAPLVSETTQNAAINPSHPPRQIPKPSGAV</sequence>
<dbReference type="InterPro" id="IPR049326">
    <property type="entry name" value="Rhodopsin_dom_fungi"/>
</dbReference>
<keyword evidence="2" id="KW-0472">Membrane</keyword>
<accession>A0A9P7ZCK2</accession>
<feature type="transmembrane region" description="Helical" evidence="2">
    <location>
        <begin position="6"/>
        <end position="23"/>
    </location>
</feature>
<feature type="transmembrane region" description="Helical" evidence="2">
    <location>
        <begin position="77"/>
        <end position="100"/>
    </location>
</feature>
<evidence type="ECO:0000256" key="1">
    <source>
        <dbReference type="SAM" id="MobiDB-lite"/>
    </source>
</evidence>
<evidence type="ECO:0000313" key="5">
    <source>
        <dbReference type="Proteomes" id="UP000887229"/>
    </source>
</evidence>
<organism evidence="4 5">
    <name type="scientific">Emericellopsis atlantica</name>
    <dbReference type="NCBI Taxonomy" id="2614577"/>
    <lineage>
        <taxon>Eukaryota</taxon>
        <taxon>Fungi</taxon>
        <taxon>Dikarya</taxon>
        <taxon>Ascomycota</taxon>
        <taxon>Pezizomycotina</taxon>
        <taxon>Sordariomycetes</taxon>
        <taxon>Hypocreomycetidae</taxon>
        <taxon>Hypocreales</taxon>
        <taxon>Bionectriaceae</taxon>
        <taxon>Emericellopsis</taxon>
    </lineage>
</organism>
<dbReference type="GeneID" id="70296351"/>
<feature type="region of interest" description="Disordered" evidence="1">
    <location>
        <begin position="213"/>
        <end position="232"/>
    </location>
</feature>
<dbReference type="PANTHER" id="PTHR39614">
    <property type="entry name" value="INTEGRAL MEMBRANE PROTEIN"/>
    <property type="match status" value="1"/>
</dbReference>
<dbReference type="PANTHER" id="PTHR39614:SF2">
    <property type="entry name" value="INTEGRAL MEMBRANE PROTEIN"/>
    <property type="match status" value="1"/>
</dbReference>
<evidence type="ECO:0000259" key="3">
    <source>
        <dbReference type="Pfam" id="PF20684"/>
    </source>
</evidence>
<evidence type="ECO:0000313" key="4">
    <source>
        <dbReference type="EMBL" id="KAG9249698.1"/>
    </source>
</evidence>
<keyword evidence="2" id="KW-1133">Transmembrane helix</keyword>
<gene>
    <name evidence="4" type="ORF">F5Z01DRAFT_678480</name>
</gene>
<protein>
    <recommendedName>
        <fullName evidence="3">Rhodopsin domain-containing protein</fullName>
    </recommendedName>
</protein>
<name>A0A9P7ZCK2_9HYPO</name>
<feature type="transmembrane region" description="Helical" evidence="2">
    <location>
        <begin position="35"/>
        <end position="54"/>
    </location>
</feature>
<evidence type="ECO:0000256" key="2">
    <source>
        <dbReference type="SAM" id="Phobius"/>
    </source>
</evidence>
<dbReference type="RefSeq" id="XP_046113622.1">
    <property type="nucleotide sequence ID" value="XM_046265448.1"/>
</dbReference>
<keyword evidence="2" id="KW-0812">Transmembrane</keyword>
<keyword evidence="5" id="KW-1185">Reference proteome</keyword>
<dbReference type="EMBL" id="MU251294">
    <property type="protein sequence ID" value="KAG9249698.1"/>
    <property type="molecule type" value="Genomic_DNA"/>
</dbReference>
<feature type="transmembrane region" description="Helical" evidence="2">
    <location>
        <begin position="144"/>
        <end position="166"/>
    </location>
</feature>
<proteinExistence type="predicted"/>
<reference evidence="4" key="1">
    <citation type="journal article" date="2021" name="IMA Fungus">
        <title>Genomic characterization of three marine fungi, including Emericellopsis atlantica sp. nov. with signatures of a generalist lifestyle and marine biomass degradation.</title>
        <authorList>
            <person name="Hagestad O.C."/>
            <person name="Hou L."/>
            <person name="Andersen J.H."/>
            <person name="Hansen E.H."/>
            <person name="Altermark B."/>
            <person name="Li C."/>
            <person name="Kuhnert E."/>
            <person name="Cox R.J."/>
            <person name="Crous P.W."/>
            <person name="Spatafora J.W."/>
            <person name="Lail K."/>
            <person name="Amirebrahimi M."/>
            <person name="Lipzen A."/>
            <person name="Pangilinan J."/>
            <person name="Andreopoulos W."/>
            <person name="Hayes R.D."/>
            <person name="Ng V."/>
            <person name="Grigoriev I.V."/>
            <person name="Jackson S.A."/>
            <person name="Sutton T.D.S."/>
            <person name="Dobson A.D.W."/>
            <person name="Rama T."/>
        </authorList>
    </citation>
    <scope>NUCLEOTIDE SEQUENCE</scope>
    <source>
        <strain evidence="4">TS7</strain>
    </source>
</reference>